<reference evidence="1 2" key="1">
    <citation type="submission" date="2019-03" db="EMBL/GenBank/DDBJ databases">
        <title>Draft genome sequences of novel Actinobacteria.</title>
        <authorList>
            <person name="Sahin N."/>
            <person name="Ay H."/>
            <person name="Saygin H."/>
        </authorList>
    </citation>
    <scope>NUCLEOTIDE SEQUENCE [LARGE SCALE GENOMIC DNA]</scope>
    <source>
        <strain evidence="1 2">DSM 45941</strain>
    </source>
</reference>
<sequence>MRGNPDVGPWPGSAEEREALRARAEADRLARERVATALRIADFGAAEAAGYESAAVRRLALLNAETGGDLRDLAHRLNIEGHAGQDGSAWDAIRVADCIALLWPYDSHDRWPSEFGTYPGYLGGLRDGLTITMPFQAIGPRRHQFRCTRCDALWPTGWPDADHRDPYQRHCPDCRMPGGATGVEEEGREHSIIDLHWLMFRFAPSPAGPCPVCGGARELVARGYFGIQERVLYWSCGQADELGTRGQPDSHYMRSLTRAEWESAGAHHAYWLAVDMLRMAGHTGEVTELPVGAEYEALDGSGERWTYRESGWESGASC</sequence>
<evidence type="ECO:0000313" key="2">
    <source>
        <dbReference type="Proteomes" id="UP000295578"/>
    </source>
</evidence>
<protein>
    <submittedName>
        <fullName evidence="1">Uncharacterized protein</fullName>
    </submittedName>
</protein>
<organism evidence="1 2">
    <name type="scientific">Actinomadura darangshiensis</name>
    <dbReference type="NCBI Taxonomy" id="705336"/>
    <lineage>
        <taxon>Bacteria</taxon>
        <taxon>Bacillati</taxon>
        <taxon>Actinomycetota</taxon>
        <taxon>Actinomycetes</taxon>
        <taxon>Streptosporangiales</taxon>
        <taxon>Thermomonosporaceae</taxon>
        <taxon>Actinomadura</taxon>
    </lineage>
</organism>
<dbReference type="OrthoDB" id="4511869at2"/>
<dbReference type="Proteomes" id="UP000295578">
    <property type="component" value="Unassembled WGS sequence"/>
</dbReference>
<dbReference type="AlphaFoldDB" id="A0A4V2YY16"/>
<evidence type="ECO:0000313" key="1">
    <source>
        <dbReference type="EMBL" id="TDD91457.1"/>
    </source>
</evidence>
<accession>A0A4V2YY16</accession>
<proteinExistence type="predicted"/>
<keyword evidence="2" id="KW-1185">Reference proteome</keyword>
<gene>
    <name evidence="1" type="ORF">E1293_02205</name>
</gene>
<name>A0A4V2YY16_9ACTN</name>
<dbReference type="EMBL" id="SMKY01000005">
    <property type="protein sequence ID" value="TDD91457.1"/>
    <property type="molecule type" value="Genomic_DNA"/>
</dbReference>
<comment type="caution">
    <text evidence="1">The sequence shown here is derived from an EMBL/GenBank/DDBJ whole genome shotgun (WGS) entry which is preliminary data.</text>
</comment>